<reference evidence="2" key="1">
    <citation type="submission" date="2022-10" db="EMBL/GenBank/DDBJ databases">
        <title>Tapping the CABI collections for fungal endophytes: first genome assemblies for Collariella, Neodidymelliopsis, Ascochyta clinopodiicola, Didymella pomorum, Didymosphaeria variabile, Neocosmospora piperis and Neocucurbitaria cava.</title>
        <authorList>
            <person name="Hill R."/>
        </authorList>
    </citation>
    <scope>NUCLEOTIDE SEQUENCE</scope>
    <source>
        <strain evidence="2">IMI 356814</strain>
    </source>
</reference>
<name>A0A9W8YF73_9PLEO</name>
<comment type="caution">
    <text evidence="2">The sequence shown here is derived from an EMBL/GenBank/DDBJ whole genome shotgun (WGS) entry which is preliminary data.</text>
</comment>
<dbReference type="EMBL" id="JAPEUY010000003">
    <property type="protein sequence ID" value="KAJ4375333.1"/>
    <property type="molecule type" value="Genomic_DNA"/>
</dbReference>
<proteinExistence type="predicted"/>
<evidence type="ECO:0000256" key="1">
    <source>
        <dbReference type="SAM" id="Coils"/>
    </source>
</evidence>
<protein>
    <submittedName>
        <fullName evidence="2">Uncharacterized protein</fullName>
    </submittedName>
</protein>
<gene>
    <name evidence="2" type="ORF">N0V83_002419</name>
</gene>
<dbReference type="AlphaFoldDB" id="A0A9W8YF73"/>
<sequence>MAAIGSDAQSPAALGVGVGVADDDTAKVDERSWMLEEATESVDDNVDDTNNEEVVSEKIAVEDELACEEVTLDCVEDEADREELELSLVEVEAG</sequence>
<dbReference type="Proteomes" id="UP001140560">
    <property type="component" value="Unassembled WGS sequence"/>
</dbReference>
<feature type="coiled-coil region" evidence="1">
    <location>
        <begin position="65"/>
        <end position="92"/>
    </location>
</feature>
<keyword evidence="1" id="KW-0175">Coiled coil</keyword>
<organism evidence="2 3">
    <name type="scientific">Neocucurbitaria cava</name>
    <dbReference type="NCBI Taxonomy" id="798079"/>
    <lineage>
        <taxon>Eukaryota</taxon>
        <taxon>Fungi</taxon>
        <taxon>Dikarya</taxon>
        <taxon>Ascomycota</taxon>
        <taxon>Pezizomycotina</taxon>
        <taxon>Dothideomycetes</taxon>
        <taxon>Pleosporomycetidae</taxon>
        <taxon>Pleosporales</taxon>
        <taxon>Pleosporineae</taxon>
        <taxon>Cucurbitariaceae</taxon>
        <taxon>Neocucurbitaria</taxon>
    </lineage>
</organism>
<keyword evidence="3" id="KW-1185">Reference proteome</keyword>
<evidence type="ECO:0000313" key="2">
    <source>
        <dbReference type="EMBL" id="KAJ4375333.1"/>
    </source>
</evidence>
<evidence type="ECO:0000313" key="3">
    <source>
        <dbReference type="Proteomes" id="UP001140560"/>
    </source>
</evidence>
<accession>A0A9W8YF73</accession>